<keyword evidence="3" id="KW-1185">Reference proteome</keyword>
<evidence type="ECO:0000313" key="2">
    <source>
        <dbReference type="EMBL" id="SFP55607.1"/>
    </source>
</evidence>
<dbReference type="EMBL" id="FOXP01000003">
    <property type="protein sequence ID" value="SFP55607.1"/>
    <property type="molecule type" value="Genomic_DNA"/>
</dbReference>
<dbReference type="RefSeq" id="WP_177200087.1">
    <property type="nucleotide sequence ID" value="NZ_FOXP01000003.1"/>
</dbReference>
<name>A0A1I5RB90_9SPHN</name>
<evidence type="ECO:0000313" key="3">
    <source>
        <dbReference type="Proteomes" id="UP000199586"/>
    </source>
</evidence>
<proteinExistence type="predicted"/>
<gene>
    <name evidence="2" type="ORF">SAMN04488241_103127</name>
</gene>
<reference evidence="2 3" key="1">
    <citation type="submission" date="2016-10" db="EMBL/GenBank/DDBJ databases">
        <authorList>
            <person name="de Groot N.N."/>
        </authorList>
    </citation>
    <scope>NUCLEOTIDE SEQUENCE [LARGE SCALE GENOMIC DNA]</scope>
    <source>
        <strain evidence="2 3">CGMCC 1.9113</strain>
    </source>
</reference>
<evidence type="ECO:0000256" key="1">
    <source>
        <dbReference type="SAM" id="Phobius"/>
    </source>
</evidence>
<keyword evidence="1" id="KW-1133">Transmembrane helix</keyword>
<feature type="transmembrane region" description="Helical" evidence="1">
    <location>
        <begin position="23"/>
        <end position="46"/>
    </location>
</feature>
<dbReference type="AlphaFoldDB" id="A0A1I5RB90"/>
<keyword evidence="1" id="KW-0812">Transmembrane</keyword>
<sequence length="48" mass="5091">MADPDPDSGPDPDRSDQRLARRVIRVGFACLALAVLGMLALGIALLRS</sequence>
<organism evidence="2 3">
    <name type="scientific">Sphingomonas rubra</name>
    <dbReference type="NCBI Taxonomy" id="634430"/>
    <lineage>
        <taxon>Bacteria</taxon>
        <taxon>Pseudomonadati</taxon>
        <taxon>Pseudomonadota</taxon>
        <taxon>Alphaproteobacteria</taxon>
        <taxon>Sphingomonadales</taxon>
        <taxon>Sphingomonadaceae</taxon>
        <taxon>Sphingomonas</taxon>
    </lineage>
</organism>
<keyword evidence="1" id="KW-0472">Membrane</keyword>
<accession>A0A1I5RB90</accession>
<dbReference type="Proteomes" id="UP000199586">
    <property type="component" value="Unassembled WGS sequence"/>
</dbReference>
<protein>
    <submittedName>
        <fullName evidence="2">Uncharacterized protein</fullName>
    </submittedName>
</protein>
<dbReference type="STRING" id="634430.SAMN04488241_103127"/>